<dbReference type="InterPro" id="IPR010982">
    <property type="entry name" value="Lambda_DNA-bd_dom_sf"/>
</dbReference>
<protein>
    <submittedName>
        <fullName evidence="2">Helix-turn-helix domain-containing protein</fullName>
    </submittedName>
</protein>
<dbReference type="CDD" id="cd00093">
    <property type="entry name" value="HTH_XRE"/>
    <property type="match status" value="1"/>
</dbReference>
<dbReference type="Gene3D" id="1.10.260.40">
    <property type="entry name" value="lambda repressor-like DNA-binding domains"/>
    <property type="match status" value="1"/>
</dbReference>
<dbReference type="SUPFAM" id="SSF47413">
    <property type="entry name" value="lambda repressor-like DNA-binding domains"/>
    <property type="match status" value="1"/>
</dbReference>
<sequence length="66" mass="7372">MSKIIGKRIRKIRLEKGMTQVHLSKRLGYKSPSILSEIESGKKGFDADKVPLVAEILGVEVNALFF</sequence>
<accession>A0ABX8YC55</accession>
<name>A0ABX8YC55_ANETH</name>
<reference evidence="2 3" key="1">
    <citation type="submission" date="2021-08" db="EMBL/GenBank/DDBJ databases">
        <title>Complete genome sequence of the strain Aneurinibacillus thermoaerophilus CCM 8960.</title>
        <authorList>
            <person name="Musilova J."/>
            <person name="Kourilova X."/>
            <person name="Pernicova I."/>
            <person name="Bezdicek M."/>
            <person name="Lengerova M."/>
            <person name="Obruca S."/>
            <person name="Sedlar K."/>
        </authorList>
    </citation>
    <scope>NUCLEOTIDE SEQUENCE [LARGE SCALE GENOMIC DNA]</scope>
    <source>
        <strain evidence="2 3">CCM 8960</strain>
    </source>
</reference>
<evidence type="ECO:0000259" key="1">
    <source>
        <dbReference type="PROSITE" id="PS50943"/>
    </source>
</evidence>
<dbReference type="Pfam" id="PF12844">
    <property type="entry name" value="HTH_19"/>
    <property type="match status" value="1"/>
</dbReference>
<dbReference type="RefSeq" id="WP_057900053.1">
    <property type="nucleotide sequence ID" value="NZ_CP080764.1"/>
</dbReference>
<organism evidence="2 3">
    <name type="scientific">Aneurinibacillus thermoaerophilus</name>
    <dbReference type="NCBI Taxonomy" id="143495"/>
    <lineage>
        <taxon>Bacteria</taxon>
        <taxon>Bacillati</taxon>
        <taxon>Bacillota</taxon>
        <taxon>Bacilli</taxon>
        <taxon>Bacillales</taxon>
        <taxon>Paenibacillaceae</taxon>
        <taxon>Aneurinibacillus group</taxon>
        <taxon>Aneurinibacillus</taxon>
    </lineage>
</organism>
<evidence type="ECO:0000313" key="2">
    <source>
        <dbReference type="EMBL" id="QYY43087.1"/>
    </source>
</evidence>
<dbReference type="SMART" id="SM00530">
    <property type="entry name" value="HTH_XRE"/>
    <property type="match status" value="1"/>
</dbReference>
<gene>
    <name evidence="2" type="ORF">K3F53_01880</name>
</gene>
<dbReference type="EMBL" id="CP080764">
    <property type="protein sequence ID" value="QYY43087.1"/>
    <property type="molecule type" value="Genomic_DNA"/>
</dbReference>
<proteinExistence type="predicted"/>
<dbReference type="GeneID" id="97140109"/>
<dbReference type="PROSITE" id="PS50943">
    <property type="entry name" value="HTH_CROC1"/>
    <property type="match status" value="1"/>
</dbReference>
<feature type="domain" description="HTH cro/C1-type" evidence="1">
    <location>
        <begin position="9"/>
        <end position="64"/>
    </location>
</feature>
<evidence type="ECO:0000313" key="3">
    <source>
        <dbReference type="Proteomes" id="UP000826616"/>
    </source>
</evidence>
<keyword evidence="3" id="KW-1185">Reference proteome</keyword>
<dbReference type="InterPro" id="IPR001387">
    <property type="entry name" value="Cro/C1-type_HTH"/>
</dbReference>
<dbReference type="Proteomes" id="UP000826616">
    <property type="component" value="Chromosome"/>
</dbReference>